<organism evidence="2">
    <name type="scientific">Colletotrichum graminicola (strain M1.001 / M2 / FGSC 10212)</name>
    <name type="common">Maize anthracnose fungus</name>
    <name type="synonym">Glomerella graminicola</name>
    <dbReference type="NCBI Taxonomy" id="645133"/>
    <lineage>
        <taxon>Eukaryota</taxon>
        <taxon>Fungi</taxon>
        <taxon>Dikarya</taxon>
        <taxon>Ascomycota</taxon>
        <taxon>Pezizomycotina</taxon>
        <taxon>Sordariomycetes</taxon>
        <taxon>Hypocreomycetidae</taxon>
        <taxon>Glomerellales</taxon>
        <taxon>Glomerellaceae</taxon>
        <taxon>Colletotrichum</taxon>
        <taxon>Colletotrichum graminicola species complex</taxon>
    </lineage>
</organism>
<dbReference type="Proteomes" id="UP000008782">
    <property type="component" value="Unassembled WGS sequence"/>
</dbReference>
<evidence type="ECO:0000313" key="2">
    <source>
        <dbReference type="Proteomes" id="UP000008782"/>
    </source>
</evidence>
<dbReference type="GeneID" id="24415523"/>
<keyword evidence="2" id="KW-1185">Reference proteome</keyword>
<proteinExistence type="predicted"/>
<dbReference type="AlphaFoldDB" id="E3QVX6"/>
<sequence length="70" mass="7709">MLSYQARITVDMFAVAIDEREASLLHGTLDPVSARIGSKLLSCLLRWATVCHKRTMAYRAGISRWSGVAG</sequence>
<gene>
    <name evidence="1" type="ORF">GLRG_10158</name>
</gene>
<dbReference type="HOGENOM" id="CLU_2757632_0_0_1"/>
<reference evidence="2" key="1">
    <citation type="journal article" date="2012" name="Nat. Genet.">
        <title>Lifestyle transitions in plant pathogenic Colletotrichum fungi deciphered by genome and transcriptome analyses.</title>
        <authorList>
            <person name="O'Connell R.J."/>
            <person name="Thon M.R."/>
            <person name="Hacquard S."/>
            <person name="Amyotte S.G."/>
            <person name="Kleemann J."/>
            <person name="Torres M.F."/>
            <person name="Damm U."/>
            <person name="Buiate E.A."/>
            <person name="Epstein L."/>
            <person name="Alkan N."/>
            <person name="Altmueller J."/>
            <person name="Alvarado-Balderrama L."/>
            <person name="Bauser C.A."/>
            <person name="Becker C."/>
            <person name="Birren B.W."/>
            <person name="Chen Z."/>
            <person name="Choi J."/>
            <person name="Crouch J.A."/>
            <person name="Duvick J.P."/>
            <person name="Farman M.A."/>
            <person name="Gan P."/>
            <person name="Heiman D."/>
            <person name="Henrissat B."/>
            <person name="Howard R.J."/>
            <person name="Kabbage M."/>
            <person name="Koch C."/>
            <person name="Kracher B."/>
            <person name="Kubo Y."/>
            <person name="Law A.D."/>
            <person name="Lebrun M.-H."/>
            <person name="Lee Y.-H."/>
            <person name="Miyara I."/>
            <person name="Moore N."/>
            <person name="Neumann U."/>
            <person name="Nordstroem K."/>
            <person name="Panaccione D.G."/>
            <person name="Panstruga R."/>
            <person name="Place M."/>
            <person name="Proctor R.H."/>
            <person name="Prusky D."/>
            <person name="Rech G."/>
            <person name="Reinhardt R."/>
            <person name="Rollins J.A."/>
            <person name="Rounsley S."/>
            <person name="Schardl C.L."/>
            <person name="Schwartz D.C."/>
            <person name="Shenoy N."/>
            <person name="Shirasu K."/>
            <person name="Sikhakolli U.R."/>
            <person name="Stueber K."/>
            <person name="Sukno S.A."/>
            <person name="Sweigard J.A."/>
            <person name="Takano Y."/>
            <person name="Takahara H."/>
            <person name="Trail F."/>
            <person name="van der Does H.C."/>
            <person name="Voll L.M."/>
            <person name="Will I."/>
            <person name="Young S."/>
            <person name="Zeng Q."/>
            <person name="Zhang J."/>
            <person name="Zhou S."/>
            <person name="Dickman M.B."/>
            <person name="Schulze-Lefert P."/>
            <person name="Ver Loren van Themaat E."/>
            <person name="Ma L.-J."/>
            <person name="Vaillancourt L.J."/>
        </authorList>
    </citation>
    <scope>NUCLEOTIDE SEQUENCE [LARGE SCALE GENOMIC DNA]</scope>
    <source>
        <strain evidence="2">M1.001 / M2 / FGSC 10212</strain>
    </source>
</reference>
<accession>E3QVX6</accession>
<dbReference type="VEuPathDB" id="FungiDB:GLRG_10158"/>
<evidence type="ECO:0000313" key="1">
    <source>
        <dbReference type="EMBL" id="EFQ35014.1"/>
    </source>
</evidence>
<dbReference type="EMBL" id="GG697387">
    <property type="protein sequence ID" value="EFQ35014.1"/>
    <property type="molecule type" value="Genomic_DNA"/>
</dbReference>
<dbReference type="RefSeq" id="XP_008099034.1">
    <property type="nucleotide sequence ID" value="XM_008100843.1"/>
</dbReference>
<name>E3QVX6_COLGM</name>
<protein>
    <submittedName>
        <fullName evidence="1">Uncharacterized protein</fullName>
    </submittedName>
</protein>